<evidence type="ECO:0000313" key="2">
    <source>
        <dbReference type="Proteomes" id="UP000729402"/>
    </source>
</evidence>
<dbReference type="AlphaFoldDB" id="A0A8J5R0X0"/>
<gene>
    <name evidence="1" type="ORF">GUJ93_ZPchr0458g22417</name>
</gene>
<sequence length="77" mass="8365">MFPRACLLARPPTGRLHQLRLHCCCSLPSPVCAHGRWPEGFEGRRLRRPHSTSAGASISVLSESKSVIAIFRGNGGI</sequence>
<reference evidence="1" key="1">
    <citation type="journal article" date="2021" name="bioRxiv">
        <title>Whole Genome Assembly and Annotation of Northern Wild Rice, Zizania palustris L., Supports a Whole Genome Duplication in the Zizania Genus.</title>
        <authorList>
            <person name="Haas M."/>
            <person name="Kono T."/>
            <person name="Macchietto M."/>
            <person name="Millas R."/>
            <person name="McGilp L."/>
            <person name="Shao M."/>
            <person name="Duquette J."/>
            <person name="Hirsch C.N."/>
            <person name="Kimball J."/>
        </authorList>
    </citation>
    <scope>NUCLEOTIDE SEQUENCE</scope>
    <source>
        <tissue evidence="1">Fresh leaf tissue</tissue>
    </source>
</reference>
<organism evidence="1 2">
    <name type="scientific">Zizania palustris</name>
    <name type="common">Northern wild rice</name>
    <dbReference type="NCBI Taxonomy" id="103762"/>
    <lineage>
        <taxon>Eukaryota</taxon>
        <taxon>Viridiplantae</taxon>
        <taxon>Streptophyta</taxon>
        <taxon>Embryophyta</taxon>
        <taxon>Tracheophyta</taxon>
        <taxon>Spermatophyta</taxon>
        <taxon>Magnoliopsida</taxon>
        <taxon>Liliopsida</taxon>
        <taxon>Poales</taxon>
        <taxon>Poaceae</taxon>
        <taxon>BOP clade</taxon>
        <taxon>Oryzoideae</taxon>
        <taxon>Oryzeae</taxon>
        <taxon>Zizaniinae</taxon>
        <taxon>Zizania</taxon>
    </lineage>
</organism>
<reference evidence="1" key="2">
    <citation type="submission" date="2021-02" db="EMBL/GenBank/DDBJ databases">
        <authorList>
            <person name="Kimball J.A."/>
            <person name="Haas M.W."/>
            <person name="Macchietto M."/>
            <person name="Kono T."/>
            <person name="Duquette J."/>
            <person name="Shao M."/>
        </authorList>
    </citation>
    <scope>NUCLEOTIDE SEQUENCE</scope>
    <source>
        <tissue evidence="1">Fresh leaf tissue</tissue>
    </source>
</reference>
<dbReference type="Proteomes" id="UP000729402">
    <property type="component" value="Unassembled WGS sequence"/>
</dbReference>
<accession>A0A8J5R0X0</accession>
<comment type="caution">
    <text evidence="1">The sequence shown here is derived from an EMBL/GenBank/DDBJ whole genome shotgun (WGS) entry which is preliminary data.</text>
</comment>
<dbReference type="EMBL" id="JAAALK010000953">
    <property type="protein sequence ID" value="KAG8044023.1"/>
    <property type="molecule type" value="Genomic_DNA"/>
</dbReference>
<name>A0A8J5R0X0_ZIZPA</name>
<proteinExistence type="predicted"/>
<keyword evidence="2" id="KW-1185">Reference proteome</keyword>
<protein>
    <submittedName>
        <fullName evidence="1">Uncharacterized protein</fullName>
    </submittedName>
</protein>
<evidence type="ECO:0000313" key="1">
    <source>
        <dbReference type="EMBL" id="KAG8044023.1"/>
    </source>
</evidence>